<reference evidence="7" key="1">
    <citation type="submission" date="2021-12" db="EMBL/GenBank/DDBJ databases">
        <title>Convergent genome expansion in fungi linked to evolution of root-endophyte symbiosis.</title>
        <authorList>
            <consortium name="DOE Joint Genome Institute"/>
            <person name="Ke Y.-H."/>
            <person name="Bonito G."/>
            <person name="Liao H.-L."/>
            <person name="Looney B."/>
            <person name="Rojas-Flechas A."/>
            <person name="Nash J."/>
            <person name="Hameed K."/>
            <person name="Schadt C."/>
            <person name="Martin F."/>
            <person name="Crous P.W."/>
            <person name="Miettinen O."/>
            <person name="Magnuson J.K."/>
            <person name="Labbe J."/>
            <person name="Jacobson D."/>
            <person name="Doktycz M.J."/>
            <person name="Veneault-Fourrey C."/>
            <person name="Kuo A."/>
            <person name="Mondo S."/>
            <person name="Calhoun S."/>
            <person name="Riley R."/>
            <person name="Ohm R."/>
            <person name="LaButti K."/>
            <person name="Andreopoulos B."/>
            <person name="Pangilinan J."/>
            <person name="Nolan M."/>
            <person name="Tritt A."/>
            <person name="Clum A."/>
            <person name="Lipzen A."/>
            <person name="Daum C."/>
            <person name="Barry K."/>
            <person name="Grigoriev I.V."/>
            <person name="Vilgalys R."/>
        </authorList>
    </citation>
    <scope>NUCLEOTIDE SEQUENCE</scope>
    <source>
        <strain evidence="7">PMI_201</strain>
    </source>
</reference>
<dbReference type="GO" id="GO:0015087">
    <property type="term" value="F:cobalt ion transmembrane transporter activity"/>
    <property type="evidence" value="ECO:0007669"/>
    <property type="project" value="TreeGrafter"/>
</dbReference>
<dbReference type="InterPro" id="IPR045863">
    <property type="entry name" value="CorA_TM1_TM2"/>
</dbReference>
<keyword evidence="3 6" id="KW-1133">Transmembrane helix</keyword>
<dbReference type="Proteomes" id="UP001201262">
    <property type="component" value="Unassembled WGS sequence"/>
</dbReference>
<evidence type="ECO:0000256" key="2">
    <source>
        <dbReference type="ARBA" id="ARBA00022692"/>
    </source>
</evidence>
<dbReference type="Gene3D" id="1.20.58.340">
    <property type="entry name" value="Magnesium transport protein CorA, transmembrane region"/>
    <property type="match status" value="1"/>
</dbReference>
<evidence type="ECO:0000256" key="6">
    <source>
        <dbReference type="SAM" id="Phobius"/>
    </source>
</evidence>
<evidence type="ECO:0000313" key="8">
    <source>
        <dbReference type="Proteomes" id="UP001201262"/>
    </source>
</evidence>
<keyword evidence="4 6" id="KW-0472">Membrane</keyword>
<comment type="caution">
    <text evidence="7">The sequence shown here is derived from an EMBL/GenBank/DDBJ whole genome shotgun (WGS) entry which is preliminary data.</text>
</comment>
<evidence type="ECO:0008006" key="9">
    <source>
        <dbReference type="Google" id="ProtNLM"/>
    </source>
</evidence>
<dbReference type="GO" id="GO:0005886">
    <property type="term" value="C:plasma membrane"/>
    <property type="evidence" value="ECO:0007669"/>
    <property type="project" value="UniProtKB-SubCell"/>
</dbReference>
<dbReference type="EMBL" id="JAJTJA010000016">
    <property type="protein sequence ID" value="KAH8689136.1"/>
    <property type="molecule type" value="Genomic_DNA"/>
</dbReference>
<protein>
    <recommendedName>
        <fullName evidence="9">Mg2+ transporter</fullName>
    </recommendedName>
</protein>
<dbReference type="InterPro" id="IPR002523">
    <property type="entry name" value="MgTranspt_CorA/ZnTranspt_ZntB"/>
</dbReference>
<dbReference type="RefSeq" id="XP_046065562.1">
    <property type="nucleotide sequence ID" value="XM_046222582.1"/>
</dbReference>
<keyword evidence="8" id="KW-1185">Reference proteome</keyword>
<dbReference type="Pfam" id="PF01544">
    <property type="entry name" value="CorA"/>
    <property type="match status" value="1"/>
</dbReference>
<gene>
    <name evidence="7" type="ORF">BGW36DRAFT_77825</name>
</gene>
<comment type="subcellular location">
    <subcellularLocation>
        <location evidence="1">Cell membrane</location>
        <topology evidence="1">Multi-pass membrane protein</topology>
    </subcellularLocation>
</comment>
<dbReference type="AlphaFoldDB" id="A0AAD4KDQ0"/>
<dbReference type="GeneID" id="70252868"/>
<dbReference type="SUPFAM" id="SSF144083">
    <property type="entry name" value="Magnesium transport protein CorA, transmembrane region"/>
    <property type="match status" value="1"/>
</dbReference>
<feature type="compositionally biased region" description="Basic residues" evidence="5">
    <location>
        <begin position="78"/>
        <end position="96"/>
    </location>
</feature>
<evidence type="ECO:0000256" key="4">
    <source>
        <dbReference type="ARBA" id="ARBA00023136"/>
    </source>
</evidence>
<evidence type="ECO:0000256" key="1">
    <source>
        <dbReference type="ARBA" id="ARBA00004651"/>
    </source>
</evidence>
<evidence type="ECO:0000313" key="7">
    <source>
        <dbReference type="EMBL" id="KAH8689136.1"/>
    </source>
</evidence>
<dbReference type="PANTHER" id="PTHR46494">
    <property type="entry name" value="CORA FAMILY METAL ION TRANSPORTER (EUROFUNG)"/>
    <property type="match status" value="1"/>
</dbReference>
<proteinExistence type="predicted"/>
<sequence length="1084" mass="123954">MEEASESPPRLFRKLTLPARPTQEYNSDSDSDVYMDRSNRPRRRSTRGGYYDSPVENTSDSESNVHSSDESSPDRYKSSGRGRHYRERSRSRTRSFKYKEPRSTRLERKGIYPFLLRGNQDGAQSFTEDGSSDGELGDSVESATKASRVFEPSHTLHSAIDEVHYIYNSRYTGEKLSYGGLQSAELTTGQFDGKSSKVPLFRWIHLKDEDMNFDVFQDRVDHIPNLNITQRTAITKLLRKVEKKFDSPLQVADRPVIRIMEPGFLPTSEWPDDYGPVKKEAASPTTATWICFPYFCLDQYQGLFANIKKGAHPMHTLLQMRSSLVNEKREKQQAVCQISENSKKLCFHVGQLWCLILDDSLLVTCGRMSFRTLKGEIVSLNEMPGPSSLDSPRILVSYGSSVLWMFTVDECPTWVSFTTRFWQFQPSTCEILYHGQPVNSASWPRILEYATRSEQRNQGPLRLSFRLARKTKKDNPNFMAISPKDLEPPSTTINTEGEGEEATSTVPDIESTASLMANFAVFTELNRNSQTSRVVSAAKMDTKQLHEDLERMNNFLTHQIEPHERIAYKECPESSRKAVFDELRAMIEHEQRNRRPEDIIRTEAERSLLEFKKDFVGSCDYIFKFFFPPTLTGPGTGKFWGALHRIISANIPYDDMSTSPIRVRRGRMGGRTGGTRGPDMEEWEFELENLVKRFRSIGRKIMPFNSVITQAAPVDRAKLKVPESLPNAWIHLVMALVLYMEPRLGNWELKADATALLLNRGIDSMLKSIITLKPILADTVFTPFDLATLLVFRLAKDVTDSRPDIEQTYAQHLTILDNEVKTKSLDRSHQARLQLFKEELAAITKTLKMQDDVVASITCNGQAKPKSDLRTYVIRRGHDKHEDDDIVIRRDFEDRGYDKYGDAPRNSPYAADDALFDEFFKNSRRDPGGFREFLVRDLLSGIASRKRRFDEMSDEGSDLAKWNLDQIDTNRDRQDSAIYVFTVVTVIFLPLSTVAGILGMNTNDVRNMDVNQWVFWVVALPLTLIIIFAGLVATGELRNFFGTLVGLWVQRKTLLGGGGWAVIQEDSGYDWDKRGDRRRRIRVF</sequence>
<feature type="transmembrane region" description="Helical" evidence="6">
    <location>
        <begin position="977"/>
        <end position="1001"/>
    </location>
</feature>
<keyword evidence="2 6" id="KW-0812">Transmembrane</keyword>
<dbReference type="GO" id="GO:0050897">
    <property type="term" value="F:cobalt ion binding"/>
    <property type="evidence" value="ECO:0007669"/>
    <property type="project" value="TreeGrafter"/>
</dbReference>
<dbReference type="GO" id="GO:0000287">
    <property type="term" value="F:magnesium ion binding"/>
    <property type="evidence" value="ECO:0007669"/>
    <property type="project" value="TreeGrafter"/>
</dbReference>
<feature type="compositionally biased region" description="Basic and acidic residues" evidence="5">
    <location>
        <begin position="67"/>
        <end position="77"/>
    </location>
</feature>
<evidence type="ECO:0000256" key="5">
    <source>
        <dbReference type="SAM" id="MobiDB-lite"/>
    </source>
</evidence>
<accession>A0AAD4KDQ0</accession>
<organism evidence="7 8">
    <name type="scientific">Talaromyces proteolyticus</name>
    <dbReference type="NCBI Taxonomy" id="1131652"/>
    <lineage>
        <taxon>Eukaryota</taxon>
        <taxon>Fungi</taxon>
        <taxon>Dikarya</taxon>
        <taxon>Ascomycota</taxon>
        <taxon>Pezizomycotina</taxon>
        <taxon>Eurotiomycetes</taxon>
        <taxon>Eurotiomycetidae</taxon>
        <taxon>Eurotiales</taxon>
        <taxon>Trichocomaceae</taxon>
        <taxon>Talaromyces</taxon>
        <taxon>Talaromyces sect. Bacilispori</taxon>
    </lineage>
</organism>
<feature type="region of interest" description="Disordered" evidence="5">
    <location>
        <begin position="476"/>
        <end position="506"/>
    </location>
</feature>
<feature type="transmembrane region" description="Helical" evidence="6">
    <location>
        <begin position="1013"/>
        <end position="1033"/>
    </location>
</feature>
<feature type="region of interest" description="Disordered" evidence="5">
    <location>
        <begin position="1"/>
        <end position="103"/>
    </location>
</feature>
<name>A0AAD4KDQ0_9EURO</name>
<dbReference type="GO" id="GO:0015095">
    <property type="term" value="F:magnesium ion transmembrane transporter activity"/>
    <property type="evidence" value="ECO:0007669"/>
    <property type="project" value="TreeGrafter"/>
</dbReference>
<evidence type="ECO:0000256" key="3">
    <source>
        <dbReference type="ARBA" id="ARBA00022989"/>
    </source>
</evidence>
<feature type="region of interest" description="Disordered" evidence="5">
    <location>
        <begin position="120"/>
        <end position="144"/>
    </location>
</feature>
<dbReference type="PANTHER" id="PTHR46494:SF1">
    <property type="entry name" value="CORA FAMILY METAL ION TRANSPORTER (EUROFUNG)"/>
    <property type="match status" value="1"/>
</dbReference>